<accession>A0ABS1CQ31</accession>
<name>A0ABS1CQ31_9GAMM</name>
<dbReference type="InterPro" id="IPR032568">
    <property type="entry name" value="DUF4926"/>
</dbReference>
<reference evidence="1 2" key="1">
    <citation type="journal article" date="2020" name="Microorganisms">
        <title>Osmotic Adaptation and Compatible Solute Biosynthesis of Phototrophic Bacteria as Revealed from Genome Analyses.</title>
        <authorList>
            <person name="Imhoff J.F."/>
            <person name="Rahn T."/>
            <person name="Kunzel S."/>
            <person name="Keller A."/>
            <person name="Neulinger S.C."/>
        </authorList>
    </citation>
    <scope>NUCLEOTIDE SEQUENCE [LARGE SCALE GENOMIC DNA]</scope>
    <source>
        <strain evidence="1 2">DSM 6210</strain>
    </source>
</reference>
<comment type="caution">
    <text evidence="1">The sequence shown here is derived from an EMBL/GenBank/DDBJ whole genome shotgun (WGS) entry which is preliminary data.</text>
</comment>
<evidence type="ECO:0000313" key="1">
    <source>
        <dbReference type="EMBL" id="MBK1633461.1"/>
    </source>
</evidence>
<evidence type="ECO:0000313" key="2">
    <source>
        <dbReference type="Proteomes" id="UP000748752"/>
    </source>
</evidence>
<dbReference type="EMBL" id="NRRV01000087">
    <property type="protein sequence ID" value="MBK1633461.1"/>
    <property type="molecule type" value="Genomic_DNA"/>
</dbReference>
<proteinExistence type="predicted"/>
<gene>
    <name evidence="1" type="ORF">CKO31_22470</name>
</gene>
<sequence>MRDAADKPIDPFAVVALICDLPDSGLVAGQVGSIVQPVAPDAYEVEFTDDAGQTYTSAAIPANRLLVLHYAPAAQAST</sequence>
<protein>
    <submittedName>
        <fullName evidence="1">DUF4926 domain-containing protein</fullName>
    </submittedName>
</protein>
<dbReference type="Proteomes" id="UP000748752">
    <property type="component" value="Unassembled WGS sequence"/>
</dbReference>
<organism evidence="1 2">
    <name type="scientific">Thiohalocapsa halophila</name>
    <dbReference type="NCBI Taxonomy" id="69359"/>
    <lineage>
        <taxon>Bacteria</taxon>
        <taxon>Pseudomonadati</taxon>
        <taxon>Pseudomonadota</taxon>
        <taxon>Gammaproteobacteria</taxon>
        <taxon>Chromatiales</taxon>
        <taxon>Chromatiaceae</taxon>
        <taxon>Thiohalocapsa</taxon>
    </lineage>
</organism>
<keyword evidence="2" id="KW-1185">Reference proteome</keyword>
<dbReference type="Pfam" id="PF16277">
    <property type="entry name" value="DUF4926"/>
    <property type="match status" value="1"/>
</dbReference>